<proteinExistence type="evidence at transcript level"/>
<protein>
    <submittedName>
        <fullName evidence="1">Hypotheticial protein</fullName>
    </submittedName>
</protein>
<dbReference type="EMBL" id="FN324068">
    <property type="protein sequence ID" value="CAX79792.1"/>
    <property type="molecule type" value="mRNA"/>
</dbReference>
<dbReference type="AlphaFoldDB" id="C1LYL4"/>
<reference evidence="1" key="2">
    <citation type="submission" date="2009-03" db="EMBL/GenBank/DDBJ databases">
        <authorList>
            <person name="Gang L."/>
        </authorList>
    </citation>
    <scope>NUCLEOTIDE SEQUENCE</scope>
    <source>
        <strain evidence="1">Anhui</strain>
    </source>
</reference>
<accession>C1LYL4</accession>
<sequence>MKPSMEEIKALFDIADIDKSGNTFIKRSEKNT</sequence>
<organism evidence="1">
    <name type="scientific">Schistosoma japonicum</name>
    <name type="common">Blood fluke</name>
    <dbReference type="NCBI Taxonomy" id="6182"/>
    <lineage>
        <taxon>Eukaryota</taxon>
        <taxon>Metazoa</taxon>
        <taxon>Spiralia</taxon>
        <taxon>Lophotrochozoa</taxon>
        <taxon>Platyhelminthes</taxon>
        <taxon>Trematoda</taxon>
        <taxon>Digenea</taxon>
        <taxon>Strigeidida</taxon>
        <taxon>Schistosomatoidea</taxon>
        <taxon>Schistosomatidae</taxon>
        <taxon>Schistosoma</taxon>
    </lineage>
</organism>
<name>C1LYL4_SCHJA</name>
<evidence type="ECO:0000313" key="1">
    <source>
        <dbReference type="EMBL" id="CAX79792.1"/>
    </source>
</evidence>
<reference evidence="1" key="1">
    <citation type="journal article" date="2009" name="Nature">
        <title>The Schistosoma japonicum genome reveals features of host-parasite interplay.</title>
        <authorList>
            <person name="Liu F."/>
            <person name="Zhou Y."/>
            <person name="Wang Z.Q."/>
            <person name="Lu G."/>
            <person name="Zheng H."/>
            <person name="Brindley P.J."/>
            <person name="McManus D.P."/>
            <person name="Blair D."/>
            <person name="Zhang Q.H."/>
            <person name="Zhong Y."/>
            <person name="Wang S."/>
            <person name="Han Z.G."/>
            <person name="Chen Z."/>
        </authorList>
    </citation>
    <scope>NUCLEOTIDE SEQUENCE</scope>
    <source>
        <strain evidence="1">Anhui</strain>
    </source>
</reference>